<dbReference type="RefSeq" id="WP_103203481.1">
    <property type="nucleotide sequence ID" value="NZ_CVTD020000024.1"/>
</dbReference>
<dbReference type="PANTHER" id="PTHR38445:SF10">
    <property type="entry name" value="GNTR-FAMILY TRANSCRIPTIONAL REGULATOR"/>
    <property type="match status" value="1"/>
</dbReference>
<organism evidence="5 6">
    <name type="scientific">Herbinix hemicellulosilytica</name>
    <dbReference type="NCBI Taxonomy" id="1564487"/>
    <lineage>
        <taxon>Bacteria</taxon>
        <taxon>Bacillati</taxon>
        <taxon>Bacillota</taxon>
        <taxon>Clostridia</taxon>
        <taxon>Lachnospirales</taxon>
        <taxon>Lachnospiraceae</taxon>
        <taxon>Herbinix</taxon>
    </lineage>
</organism>
<dbReference type="SMART" id="SM00345">
    <property type="entry name" value="HTH_GNTR"/>
    <property type="match status" value="1"/>
</dbReference>
<reference evidence="5 6" key="1">
    <citation type="submission" date="2015-06" db="EMBL/GenBank/DDBJ databases">
        <authorList>
            <person name="Wibberg Daniel"/>
        </authorList>
    </citation>
    <scope>NUCLEOTIDE SEQUENCE [LARGE SCALE GENOMIC DNA]</scope>
    <source>
        <strain evidence="5 6">T3/55T</strain>
    </source>
</reference>
<keyword evidence="2" id="KW-0238">DNA-binding</keyword>
<dbReference type="OrthoDB" id="162505at2"/>
<dbReference type="PROSITE" id="PS50949">
    <property type="entry name" value="HTH_GNTR"/>
    <property type="match status" value="1"/>
</dbReference>
<keyword evidence="3" id="KW-0804">Transcription</keyword>
<dbReference type="PANTHER" id="PTHR38445">
    <property type="entry name" value="HTH-TYPE TRANSCRIPTIONAL REPRESSOR YTRA"/>
    <property type="match status" value="1"/>
</dbReference>
<dbReference type="AlphaFoldDB" id="A0A0H5SYC6"/>
<evidence type="ECO:0000259" key="4">
    <source>
        <dbReference type="PROSITE" id="PS50949"/>
    </source>
</evidence>
<dbReference type="GO" id="GO:0003700">
    <property type="term" value="F:DNA-binding transcription factor activity"/>
    <property type="evidence" value="ECO:0007669"/>
    <property type="project" value="InterPro"/>
</dbReference>
<feature type="domain" description="HTH gntR-type" evidence="4">
    <location>
        <begin position="9"/>
        <end position="77"/>
    </location>
</feature>
<dbReference type="GO" id="GO:0003677">
    <property type="term" value="F:DNA binding"/>
    <property type="evidence" value="ECO:0007669"/>
    <property type="project" value="UniProtKB-KW"/>
</dbReference>
<dbReference type="EMBL" id="CVTD020000024">
    <property type="protein sequence ID" value="CRZ35398.1"/>
    <property type="molecule type" value="Genomic_DNA"/>
</dbReference>
<dbReference type="InterPro" id="IPR036388">
    <property type="entry name" value="WH-like_DNA-bd_sf"/>
</dbReference>
<name>A0A0H5SYC6_HERHM</name>
<dbReference type="Pfam" id="PF00392">
    <property type="entry name" value="GntR"/>
    <property type="match status" value="1"/>
</dbReference>
<keyword evidence="1" id="KW-0805">Transcription regulation</keyword>
<sequence>MQINFDNERPIFIQIAEWIEDAILAGAFPEETQIPSITEFSVNYKINPATALKGINILVEEGIVYKKRGIGMFVAAGAVKKLKEKRKEQFYDNFIRKLVDEAKRLEISKDEVINLLERGYDHEYRN</sequence>
<proteinExistence type="predicted"/>
<gene>
    <name evidence="5" type="ORF">HHT355_2201</name>
</gene>
<dbReference type="Gene3D" id="1.10.10.10">
    <property type="entry name" value="Winged helix-like DNA-binding domain superfamily/Winged helix DNA-binding domain"/>
    <property type="match status" value="1"/>
</dbReference>
<dbReference type="InterPro" id="IPR036390">
    <property type="entry name" value="WH_DNA-bd_sf"/>
</dbReference>
<keyword evidence="6" id="KW-1185">Reference proteome</keyword>
<dbReference type="InterPro" id="IPR000524">
    <property type="entry name" value="Tscrpt_reg_HTH_GntR"/>
</dbReference>
<accession>A0A0H5SYC6</accession>
<protein>
    <recommendedName>
        <fullName evidence="4">HTH gntR-type domain-containing protein</fullName>
    </recommendedName>
</protein>
<evidence type="ECO:0000256" key="1">
    <source>
        <dbReference type="ARBA" id="ARBA00023015"/>
    </source>
</evidence>
<evidence type="ECO:0000313" key="6">
    <source>
        <dbReference type="Proteomes" id="UP000236497"/>
    </source>
</evidence>
<evidence type="ECO:0000313" key="5">
    <source>
        <dbReference type="EMBL" id="CRZ35398.1"/>
    </source>
</evidence>
<dbReference type="Proteomes" id="UP000236497">
    <property type="component" value="Unassembled WGS sequence"/>
</dbReference>
<dbReference type="SUPFAM" id="SSF46785">
    <property type="entry name" value="Winged helix' DNA-binding domain"/>
    <property type="match status" value="1"/>
</dbReference>
<evidence type="ECO:0000256" key="3">
    <source>
        <dbReference type="ARBA" id="ARBA00023163"/>
    </source>
</evidence>
<evidence type="ECO:0000256" key="2">
    <source>
        <dbReference type="ARBA" id="ARBA00023125"/>
    </source>
</evidence>
<dbReference type="CDD" id="cd07377">
    <property type="entry name" value="WHTH_GntR"/>
    <property type="match status" value="1"/>
</dbReference>